<dbReference type="SMART" id="SM00885">
    <property type="entry name" value="D5_N"/>
    <property type="match status" value="1"/>
</dbReference>
<name>A0A348W766_9RHOB</name>
<evidence type="ECO:0000256" key="2">
    <source>
        <dbReference type="ARBA" id="ARBA00022801"/>
    </source>
</evidence>
<dbReference type="InterPro" id="IPR051620">
    <property type="entry name" value="ORF904-like_C"/>
</dbReference>
<organism evidence="6 7">
    <name type="scientific">Roseovarius nubinhibens</name>
    <dbReference type="NCBI Taxonomy" id="314263"/>
    <lineage>
        <taxon>Bacteria</taxon>
        <taxon>Pseudomonadati</taxon>
        <taxon>Pseudomonadota</taxon>
        <taxon>Alphaproteobacteria</taxon>
        <taxon>Rhodobacterales</taxon>
        <taxon>Roseobacteraceae</taxon>
        <taxon>Roseovarius</taxon>
    </lineage>
</organism>
<dbReference type="InterPro" id="IPR014015">
    <property type="entry name" value="Helicase_SF3_DNA-vir"/>
</dbReference>
<dbReference type="PANTHER" id="PTHR35372:SF2">
    <property type="entry name" value="SF3 HELICASE DOMAIN-CONTAINING PROTEIN"/>
    <property type="match status" value="1"/>
</dbReference>
<accession>A0A348W766</accession>
<dbReference type="AlphaFoldDB" id="A0A348W766"/>
<dbReference type="GO" id="GO:0005524">
    <property type="term" value="F:ATP binding"/>
    <property type="evidence" value="ECO:0007669"/>
    <property type="project" value="UniProtKB-KW"/>
</dbReference>
<evidence type="ECO:0000256" key="4">
    <source>
        <dbReference type="SAM" id="MobiDB-lite"/>
    </source>
</evidence>
<evidence type="ECO:0000259" key="5">
    <source>
        <dbReference type="PROSITE" id="PS51206"/>
    </source>
</evidence>
<feature type="compositionally biased region" description="Basic and acidic residues" evidence="4">
    <location>
        <begin position="555"/>
        <end position="570"/>
    </location>
</feature>
<feature type="compositionally biased region" description="Basic and acidic residues" evidence="4">
    <location>
        <begin position="1"/>
        <end position="14"/>
    </location>
</feature>
<dbReference type="SUPFAM" id="SSF52540">
    <property type="entry name" value="P-loop containing nucleoside triphosphate hydrolases"/>
    <property type="match status" value="1"/>
</dbReference>
<feature type="region of interest" description="Disordered" evidence="4">
    <location>
        <begin position="1"/>
        <end position="66"/>
    </location>
</feature>
<dbReference type="Gene3D" id="3.40.50.300">
    <property type="entry name" value="P-loop containing nucleotide triphosphate hydrolases"/>
    <property type="match status" value="1"/>
</dbReference>
<dbReference type="NCBIfam" id="TIGR01613">
    <property type="entry name" value="primase_Cterm"/>
    <property type="match status" value="1"/>
</dbReference>
<feature type="domain" description="SF3 helicase" evidence="5">
    <location>
        <begin position="300"/>
        <end position="461"/>
    </location>
</feature>
<keyword evidence="3" id="KW-0067">ATP-binding</keyword>
<evidence type="ECO:0000256" key="3">
    <source>
        <dbReference type="ARBA" id="ARBA00022840"/>
    </source>
</evidence>
<evidence type="ECO:0000256" key="1">
    <source>
        <dbReference type="ARBA" id="ARBA00022741"/>
    </source>
</evidence>
<keyword evidence="2" id="KW-0378">Hydrolase</keyword>
<proteinExistence type="predicted"/>
<reference evidence="6 7" key="1">
    <citation type="journal article" date="2018" name="Nat. Biotechnol.">
        <title>A standardized bacterial taxonomy based on genome phylogeny substantially revises the tree of life.</title>
        <authorList>
            <person name="Parks D.H."/>
            <person name="Chuvochina M."/>
            <person name="Waite D.W."/>
            <person name="Rinke C."/>
            <person name="Skarshewski A."/>
            <person name="Chaumeil P.A."/>
            <person name="Hugenholtz P."/>
        </authorList>
    </citation>
    <scope>NUCLEOTIDE SEQUENCE [LARGE SCALE GENOMIC DNA]</scope>
    <source>
        <strain evidence="6">UBA9169</strain>
    </source>
</reference>
<dbReference type="InterPro" id="IPR027417">
    <property type="entry name" value="P-loop_NTPase"/>
</dbReference>
<dbReference type="RefSeq" id="WP_339853391.1">
    <property type="nucleotide sequence ID" value="NZ_CAXAXR010000005.1"/>
</dbReference>
<gene>
    <name evidence="6" type="ORF">DCS45_00695</name>
</gene>
<dbReference type="EMBL" id="DMVW01000012">
    <property type="protein sequence ID" value="HAR50378.1"/>
    <property type="molecule type" value="Genomic_DNA"/>
</dbReference>
<protein>
    <recommendedName>
        <fullName evidence="5">SF3 helicase domain-containing protein</fullName>
    </recommendedName>
</protein>
<feature type="region of interest" description="Disordered" evidence="4">
    <location>
        <begin position="550"/>
        <end position="570"/>
    </location>
</feature>
<dbReference type="PROSITE" id="PS51206">
    <property type="entry name" value="SF3_HELICASE_1"/>
    <property type="match status" value="1"/>
</dbReference>
<dbReference type="Pfam" id="PF08706">
    <property type="entry name" value="D5_N"/>
    <property type="match status" value="1"/>
</dbReference>
<evidence type="ECO:0000313" key="6">
    <source>
        <dbReference type="EMBL" id="HAR50378.1"/>
    </source>
</evidence>
<keyword evidence="1" id="KW-0547">Nucleotide-binding</keyword>
<feature type="region of interest" description="Disordered" evidence="4">
    <location>
        <begin position="596"/>
        <end position="621"/>
    </location>
</feature>
<comment type="caution">
    <text evidence="6">The sequence shown here is derived from an EMBL/GenBank/DDBJ whole genome shotgun (WGS) entry which is preliminary data.</text>
</comment>
<sequence>MMDGTDDIRRRFAEAEDVPPVEGLGPPDQVPRVEDSTGGAGDGDLPPPRTPDEPQPEIEGAKLPLNDTGNGKRLALYFGDDLRHVHRVGWFQWDGRHWAPDEDEIGLRAKCQEVQDRILAEIPHLELSDAEKRRVARLEAIHADLRDFDQVYADLSEAEQAEKRQSLVSERGKLNSELWGRGSTRQRHMTFAKSAGNSGAIKNMALESTVALSRPIECLDSDPLLINTETCLLRFRVEGGGGSGFSKTASVVAEDHRRELSGPNGQGVQLISKMMPVAYDRDATCPRFDAFLRRIQPNEEMRSFLQRWFGLSMTGLRVQKFAFFYGDGANGKSVLTDLIARMMAGYAHSAKIESFTGDNRRRGGEATPDIFPLVWARMVRAAEPEEGQRLQEGLIKELTGGEAMLVRLLNQNFVEAHPFFKLTISGNHKPEIRGTDDGIWRRVLLVLFGEKIPPEERDENLIEKLWEERSGILNWMIEGLVDYLEGGLQEPDAVTAATDEYRQDSDPVGRFLSSSCLVTGNSDDRIETAELGRALNLWLALNGMSTWTPNTTGRRLNDKAGKHRSSDGKTFDRIKSGVAKMSGICLTPDFRKIYDAAPRDKNGQPYPRQDGTGDSGGDYPL</sequence>
<dbReference type="InterPro" id="IPR014818">
    <property type="entry name" value="Phage/plasmid_primase_P4_C"/>
</dbReference>
<evidence type="ECO:0000313" key="7">
    <source>
        <dbReference type="Proteomes" id="UP000264719"/>
    </source>
</evidence>
<dbReference type="InterPro" id="IPR006500">
    <property type="entry name" value="Helicase_put_C_phage/plasmid"/>
</dbReference>
<dbReference type="GO" id="GO:0016787">
    <property type="term" value="F:hydrolase activity"/>
    <property type="evidence" value="ECO:0007669"/>
    <property type="project" value="UniProtKB-KW"/>
</dbReference>
<dbReference type="PANTHER" id="PTHR35372">
    <property type="entry name" value="ATP BINDING PROTEIN-RELATED"/>
    <property type="match status" value="1"/>
</dbReference>
<dbReference type="Proteomes" id="UP000264719">
    <property type="component" value="Unassembled WGS sequence"/>
</dbReference>